<evidence type="ECO:0000313" key="7">
    <source>
        <dbReference type="EMBL" id="KAJ1725038.1"/>
    </source>
</evidence>
<dbReference type="PROSITE" id="PS51741">
    <property type="entry name" value="F_BAR"/>
    <property type="match status" value="1"/>
</dbReference>
<reference evidence="7" key="1">
    <citation type="submission" date="2022-07" db="EMBL/GenBank/DDBJ databases">
        <title>Phylogenomic reconstructions and comparative analyses of Kickxellomycotina fungi.</title>
        <authorList>
            <person name="Reynolds N.K."/>
            <person name="Stajich J.E."/>
            <person name="Barry K."/>
            <person name="Grigoriev I.V."/>
            <person name="Crous P."/>
            <person name="Smith M.E."/>
        </authorList>
    </citation>
    <scope>NUCLEOTIDE SEQUENCE</scope>
    <source>
        <strain evidence="7">NBRC 32514</strain>
    </source>
</reference>
<dbReference type="OrthoDB" id="437889at2759"/>
<dbReference type="GO" id="GO:0005096">
    <property type="term" value="F:GTPase activator activity"/>
    <property type="evidence" value="ECO:0007669"/>
    <property type="project" value="UniProtKB-KW"/>
</dbReference>
<feature type="compositionally biased region" description="Polar residues" evidence="4">
    <location>
        <begin position="9"/>
        <end position="21"/>
    </location>
</feature>
<evidence type="ECO:0000313" key="8">
    <source>
        <dbReference type="Proteomes" id="UP001149813"/>
    </source>
</evidence>
<dbReference type="PANTHER" id="PTHR23176">
    <property type="entry name" value="RHO/RAC/CDC GTPASE-ACTIVATING PROTEIN"/>
    <property type="match status" value="1"/>
</dbReference>
<dbReference type="SUPFAM" id="SSF103657">
    <property type="entry name" value="BAR/IMD domain-like"/>
    <property type="match status" value="1"/>
</dbReference>
<dbReference type="GO" id="GO:0007165">
    <property type="term" value="P:signal transduction"/>
    <property type="evidence" value="ECO:0007669"/>
    <property type="project" value="InterPro"/>
</dbReference>
<dbReference type="Pfam" id="PF00620">
    <property type="entry name" value="RhoGAP"/>
    <property type="match status" value="1"/>
</dbReference>
<dbReference type="PANTHER" id="PTHR23176:SF128">
    <property type="entry name" value="RHO GTPASE-ACTIVATING PROTEIN RGD1"/>
    <property type="match status" value="1"/>
</dbReference>
<dbReference type="GO" id="GO:0005737">
    <property type="term" value="C:cytoplasm"/>
    <property type="evidence" value="ECO:0007669"/>
    <property type="project" value="TreeGrafter"/>
</dbReference>
<evidence type="ECO:0000259" key="6">
    <source>
        <dbReference type="PROSITE" id="PS51741"/>
    </source>
</evidence>
<dbReference type="Pfam" id="PF00611">
    <property type="entry name" value="FCH"/>
    <property type="match status" value="1"/>
</dbReference>
<feature type="domain" description="F-BAR" evidence="6">
    <location>
        <begin position="77"/>
        <end position="375"/>
    </location>
</feature>
<dbReference type="AlphaFoldDB" id="A0A9W8CVA8"/>
<proteinExistence type="predicted"/>
<dbReference type="InterPro" id="IPR027267">
    <property type="entry name" value="AH/BAR_dom_sf"/>
</dbReference>
<dbReference type="PROSITE" id="PS50238">
    <property type="entry name" value="RHOGAP"/>
    <property type="match status" value="1"/>
</dbReference>
<sequence>MAANGEFVDTQQGVATSLKPHSNNSNSSGGAGGQHQEDASAMSVRSGATSVSIERQSYDLQNLPSTKLSISSSSGQYSSTQVDLTEIDGGLAMLLERSRQSLNSCKETVVFLKNRAKVEEDYGRSLQKVAQTTLKTMDRAGAGQSTQQTAWQRLVEVHETLASNRMKFSITLSEMSDYLSNYVKAKEGVRRRLKETEQRYQKAIEDSEASLEKARAKYELQSIEWEKLLVKTSKSDGGGNAAAGGGQGAVSKTKNVSNAVSGIFGKHKGTTQETLERMGQEAGVKTKMANESYKRILQQTNTMRRDFYDVQLPKILASVMGLVEEVDQFLKFSLGKYAYTYESAVLADAITLKPMDGAGGAGMVEMVGDIDSKADLDTYLQTAARTGGRVNRASIPYREYEMTAVARLYANPKHIFGVPLEAQLERDGQRVPVILAKCAEAVEAYGLQNEGIYRQSGQSSQVARLRNEFDLDASQVDLCATSSGVSDINNVASVLKMYLRELPGGLVPAAQRTTMLGYFSADDLDAEGCGGGSSSTHAQYSRDQDLALAQRISGLASAIRSLPRPHCDTLAFLFAHLDKVQAFQEFNMMNAENLGIVFGPTIFPTVNDPTNAALDIRRSAKLVKFILDNRKAIFEAL</sequence>
<gene>
    <name evidence="7" type="primary">RGD1</name>
    <name evidence="7" type="ORF">LPJ53_000764</name>
</gene>
<name>A0A9W8CVA8_9FUNG</name>
<dbReference type="InterPro" id="IPR000198">
    <property type="entry name" value="RhoGAP_dom"/>
</dbReference>
<dbReference type="InterPro" id="IPR008936">
    <property type="entry name" value="Rho_GTPase_activation_prot"/>
</dbReference>
<evidence type="ECO:0000256" key="3">
    <source>
        <dbReference type="SAM" id="Coils"/>
    </source>
</evidence>
<dbReference type="SMART" id="SM00324">
    <property type="entry name" value="RhoGAP"/>
    <property type="match status" value="1"/>
</dbReference>
<evidence type="ECO:0000259" key="5">
    <source>
        <dbReference type="PROSITE" id="PS50238"/>
    </source>
</evidence>
<organism evidence="7 8">
    <name type="scientific">Coemansia erecta</name>
    <dbReference type="NCBI Taxonomy" id="147472"/>
    <lineage>
        <taxon>Eukaryota</taxon>
        <taxon>Fungi</taxon>
        <taxon>Fungi incertae sedis</taxon>
        <taxon>Zoopagomycota</taxon>
        <taxon>Kickxellomycotina</taxon>
        <taxon>Kickxellomycetes</taxon>
        <taxon>Kickxellales</taxon>
        <taxon>Kickxellaceae</taxon>
        <taxon>Coemansia</taxon>
    </lineage>
</organism>
<dbReference type="Gene3D" id="1.20.1270.60">
    <property type="entry name" value="Arfaptin homology (AH) domain/BAR domain"/>
    <property type="match status" value="1"/>
</dbReference>
<feature type="region of interest" description="Disordered" evidence="4">
    <location>
        <begin position="1"/>
        <end position="51"/>
    </location>
</feature>
<dbReference type="Proteomes" id="UP001149813">
    <property type="component" value="Unassembled WGS sequence"/>
</dbReference>
<evidence type="ECO:0000256" key="1">
    <source>
        <dbReference type="ARBA" id="ARBA00022468"/>
    </source>
</evidence>
<dbReference type="Gene3D" id="1.10.555.10">
    <property type="entry name" value="Rho GTPase activation protein"/>
    <property type="match status" value="1"/>
</dbReference>
<keyword evidence="2 3" id="KW-0175">Coiled coil</keyword>
<protein>
    <submittedName>
        <fullName evidence="7">Rho GTPase-activating protein</fullName>
    </submittedName>
</protein>
<comment type="caution">
    <text evidence="7">The sequence shown here is derived from an EMBL/GenBank/DDBJ whole genome shotgun (WGS) entry which is preliminary data.</text>
</comment>
<dbReference type="EMBL" id="JANBOJ010000014">
    <property type="protein sequence ID" value="KAJ1725038.1"/>
    <property type="molecule type" value="Genomic_DNA"/>
</dbReference>
<feature type="domain" description="Rho-GAP" evidence="5">
    <location>
        <begin position="418"/>
        <end position="634"/>
    </location>
</feature>
<dbReference type="SMART" id="SM00055">
    <property type="entry name" value="FCH"/>
    <property type="match status" value="1"/>
</dbReference>
<evidence type="ECO:0000256" key="2">
    <source>
        <dbReference type="PROSITE-ProRule" id="PRU01077"/>
    </source>
</evidence>
<feature type="coiled-coil region" evidence="3">
    <location>
        <begin position="179"/>
        <end position="224"/>
    </location>
</feature>
<dbReference type="InterPro" id="IPR001060">
    <property type="entry name" value="FCH_dom"/>
</dbReference>
<keyword evidence="1" id="KW-0343">GTPase activation</keyword>
<dbReference type="InterPro" id="IPR031160">
    <property type="entry name" value="F_BAR_dom"/>
</dbReference>
<dbReference type="SUPFAM" id="SSF48350">
    <property type="entry name" value="GTPase activation domain, GAP"/>
    <property type="match status" value="1"/>
</dbReference>
<accession>A0A9W8CVA8</accession>
<dbReference type="InterPro" id="IPR050729">
    <property type="entry name" value="Rho-GAP"/>
</dbReference>
<evidence type="ECO:0000256" key="4">
    <source>
        <dbReference type="SAM" id="MobiDB-lite"/>
    </source>
</evidence>
<keyword evidence="8" id="KW-1185">Reference proteome</keyword>